<dbReference type="NCBIfam" id="TIGR00014">
    <property type="entry name" value="arsC"/>
    <property type="match status" value="1"/>
</dbReference>
<dbReference type="AlphaFoldDB" id="A0A4R6WVN5"/>
<dbReference type="Proteomes" id="UP000295292">
    <property type="component" value="Unassembled WGS sequence"/>
</dbReference>
<proteinExistence type="inferred from homology"/>
<gene>
    <name evidence="4" type="ORF">CLV99_0431</name>
</gene>
<name>A0A4R6WVN5_9SPHI</name>
<keyword evidence="5" id="KW-1185">Reference proteome</keyword>
<sequence>MKTDSSIKIYHNTSCSKSCAALELLLKNGETPEVIHYLKDTPDRGELSLILNLLQLRPLDLIRTKEPLFQEKFAHLTLSDEEWLDILLKHPILIERPIIIVGDKAVIGRPIERIFDIIERRD</sequence>
<dbReference type="PANTHER" id="PTHR30041">
    <property type="entry name" value="ARSENATE REDUCTASE"/>
    <property type="match status" value="1"/>
</dbReference>
<evidence type="ECO:0000256" key="1">
    <source>
        <dbReference type="ARBA" id="ARBA00007198"/>
    </source>
</evidence>
<keyword evidence="2" id="KW-0560">Oxidoreductase</keyword>
<evidence type="ECO:0000313" key="5">
    <source>
        <dbReference type="Proteomes" id="UP000295292"/>
    </source>
</evidence>
<dbReference type="InterPro" id="IPR006659">
    <property type="entry name" value="Arsenate_reductase"/>
</dbReference>
<evidence type="ECO:0000256" key="2">
    <source>
        <dbReference type="ARBA" id="ARBA00023002"/>
    </source>
</evidence>
<reference evidence="4 5" key="1">
    <citation type="submission" date="2019-03" db="EMBL/GenBank/DDBJ databases">
        <title>Genomic Encyclopedia of Archaeal and Bacterial Type Strains, Phase II (KMG-II): from individual species to whole genera.</title>
        <authorList>
            <person name="Goeker M."/>
        </authorList>
    </citation>
    <scope>NUCLEOTIDE SEQUENCE [LARGE SCALE GENOMIC DNA]</scope>
    <source>
        <strain evidence="4 5">DSM 28353</strain>
    </source>
</reference>
<dbReference type="GO" id="GO:0008794">
    <property type="term" value="F:arsenate reductase (glutaredoxin) activity"/>
    <property type="evidence" value="ECO:0007669"/>
    <property type="project" value="InterPro"/>
</dbReference>
<dbReference type="OrthoDB" id="9808142at2"/>
<accession>A0A4R6WVN5</accession>
<comment type="caution">
    <text evidence="4">The sequence shown here is derived from an EMBL/GenBank/DDBJ whole genome shotgun (WGS) entry which is preliminary data.</text>
</comment>
<organism evidence="4 5">
    <name type="scientific">Sphingobacterium yanglingense</name>
    <dbReference type="NCBI Taxonomy" id="1437280"/>
    <lineage>
        <taxon>Bacteria</taxon>
        <taxon>Pseudomonadati</taxon>
        <taxon>Bacteroidota</taxon>
        <taxon>Sphingobacteriia</taxon>
        <taxon>Sphingobacteriales</taxon>
        <taxon>Sphingobacteriaceae</taxon>
        <taxon>Sphingobacterium</taxon>
    </lineage>
</organism>
<dbReference type="InterPro" id="IPR006660">
    <property type="entry name" value="Arsenate_reductase-like"/>
</dbReference>
<dbReference type="SUPFAM" id="SSF52833">
    <property type="entry name" value="Thioredoxin-like"/>
    <property type="match status" value="1"/>
</dbReference>
<protein>
    <submittedName>
        <fullName evidence="4">Arsenate reductase</fullName>
    </submittedName>
</protein>
<dbReference type="PROSITE" id="PS51353">
    <property type="entry name" value="ARSC"/>
    <property type="match status" value="1"/>
</dbReference>
<dbReference type="InterPro" id="IPR036249">
    <property type="entry name" value="Thioredoxin-like_sf"/>
</dbReference>
<dbReference type="RefSeq" id="WP_133582837.1">
    <property type="nucleotide sequence ID" value="NZ_SNYV01000004.1"/>
</dbReference>
<dbReference type="EMBL" id="SNYV01000004">
    <property type="protein sequence ID" value="TDQ81308.1"/>
    <property type="molecule type" value="Genomic_DNA"/>
</dbReference>
<dbReference type="Gene3D" id="3.40.30.10">
    <property type="entry name" value="Glutaredoxin"/>
    <property type="match status" value="1"/>
</dbReference>
<evidence type="ECO:0000256" key="3">
    <source>
        <dbReference type="PROSITE-ProRule" id="PRU01282"/>
    </source>
</evidence>
<dbReference type="Pfam" id="PF03960">
    <property type="entry name" value="ArsC"/>
    <property type="match status" value="1"/>
</dbReference>
<evidence type="ECO:0000313" key="4">
    <source>
        <dbReference type="EMBL" id="TDQ81308.1"/>
    </source>
</evidence>
<dbReference type="PANTHER" id="PTHR30041:SF4">
    <property type="entry name" value="ARSENATE REDUCTASE"/>
    <property type="match status" value="1"/>
</dbReference>
<comment type="similarity">
    <text evidence="1 3">Belongs to the ArsC family.</text>
</comment>